<name>A0A0C2DM07_9STAP</name>
<dbReference type="InterPro" id="IPR002676">
    <property type="entry name" value="RimM_N"/>
</dbReference>
<dbReference type="PANTHER" id="PTHR33692">
    <property type="entry name" value="RIBOSOME MATURATION FACTOR RIMM"/>
    <property type="match status" value="1"/>
</dbReference>
<dbReference type="NCBIfam" id="TIGR02273">
    <property type="entry name" value="16S_RimM"/>
    <property type="match status" value="1"/>
</dbReference>
<dbReference type="HAMAP" id="MF_00014">
    <property type="entry name" value="Ribosome_mat_RimM"/>
    <property type="match status" value="1"/>
</dbReference>
<keyword evidence="1 5" id="KW-0963">Cytoplasm</keyword>
<keyword evidence="2 5" id="KW-0690">Ribosome biogenesis</keyword>
<dbReference type="EMBL" id="JABEVU030000001">
    <property type="protein sequence ID" value="MDB0580282.1"/>
    <property type="molecule type" value="Genomic_DNA"/>
</dbReference>
<reference evidence="9 11" key="4">
    <citation type="submission" date="2022-12" db="EMBL/GenBank/DDBJ databases">
        <title>Genome analysis and biological profiling of marine Salinicoccus roseus MOSEL-ME25.</title>
        <authorList>
            <person name="Mirza F.T."/>
            <person name="Xie Y."/>
            <person name="Shinwari Z.K."/>
        </authorList>
    </citation>
    <scope>NUCLEOTIDE SEQUENCE [LARGE SCALE GENOMIC DNA]</scope>
    <source>
        <strain evidence="9 11">MOSEL-ME25</strain>
    </source>
</reference>
<keyword evidence="11" id="KW-1185">Reference proteome</keyword>
<dbReference type="GO" id="GO:0042274">
    <property type="term" value="P:ribosomal small subunit biogenesis"/>
    <property type="evidence" value="ECO:0007669"/>
    <property type="project" value="UniProtKB-UniRule"/>
</dbReference>
<dbReference type="STRING" id="45670.SN16_05700"/>
<feature type="domain" description="Ribosome maturation factor RimM PRC barrel" evidence="7">
    <location>
        <begin position="97"/>
        <end position="162"/>
    </location>
</feature>
<dbReference type="Pfam" id="PF24986">
    <property type="entry name" value="PRC_RimM"/>
    <property type="match status" value="1"/>
</dbReference>
<dbReference type="SUPFAM" id="SSF50447">
    <property type="entry name" value="Translation proteins"/>
    <property type="match status" value="1"/>
</dbReference>
<evidence type="ECO:0000256" key="3">
    <source>
        <dbReference type="ARBA" id="ARBA00022552"/>
    </source>
</evidence>
<evidence type="ECO:0000256" key="1">
    <source>
        <dbReference type="ARBA" id="ARBA00022490"/>
    </source>
</evidence>
<dbReference type="GO" id="GO:0006364">
    <property type="term" value="P:rRNA processing"/>
    <property type="evidence" value="ECO:0007669"/>
    <property type="project" value="UniProtKB-UniRule"/>
</dbReference>
<dbReference type="AlphaFoldDB" id="A0A0C2DM07"/>
<evidence type="ECO:0000259" key="7">
    <source>
        <dbReference type="Pfam" id="PF24986"/>
    </source>
</evidence>
<dbReference type="SUPFAM" id="SSF50346">
    <property type="entry name" value="PRC-barrel domain"/>
    <property type="match status" value="1"/>
</dbReference>
<feature type="domain" description="RimM N-terminal" evidence="6">
    <location>
        <begin position="5"/>
        <end position="80"/>
    </location>
</feature>
<dbReference type="PANTHER" id="PTHR33692:SF1">
    <property type="entry name" value="RIBOSOME MATURATION FACTOR RIMM"/>
    <property type="match status" value="1"/>
</dbReference>
<comment type="subunit">
    <text evidence="5">Binds ribosomal protein uS19.</text>
</comment>
<accession>A0A0C2DM07</accession>
<reference evidence="9" key="3">
    <citation type="submission" date="2020-04" db="EMBL/GenBank/DDBJ databases">
        <authorList>
            <person name="Tanveer F."/>
            <person name="Xie Y."/>
            <person name="Shinwari Z.K."/>
        </authorList>
    </citation>
    <scope>NUCLEOTIDE SEQUENCE</scope>
    <source>
        <strain evidence="9">MOSEL-ME25</strain>
    </source>
</reference>
<comment type="caution">
    <text evidence="8">The sequence shown here is derived from an EMBL/GenBank/DDBJ whole genome shotgun (WGS) entry which is preliminary data.</text>
</comment>
<dbReference type="InterPro" id="IPR056792">
    <property type="entry name" value="PRC_RimM"/>
</dbReference>
<dbReference type="InterPro" id="IPR011961">
    <property type="entry name" value="RimM"/>
</dbReference>
<evidence type="ECO:0000313" key="9">
    <source>
        <dbReference type="EMBL" id="MDB0580282.1"/>
    </source>
</evidence>
<keyword evidence="3 5" id="KW-0698">rRNA processing</keyword>
<reference evidence="11" key="2">
    <citation type="submission" date="2020-04" db="EMBL/GenBank/DDBJ databases">
        <title>Genome analysis and biological profiling of marine Cellulosimicrobium funkei MOSEL-ME6.</title>
        <authorList>
            <person name="Tanveer F."/>
            <person name="Xie Y."/>
            <person name="Shinwari Z.K."/>
        </authorList>
    </citation>
    <scope>NUCLEOTIDE SEQUENCE [LARGE SCALE GENOMIC DNA]</scope>
    <source>
        <strain evidence="11">MOSEL-ME25</strain>
    </source>
</reference>
<dbReference type="Proteomes" id="UP000527860">
    <property type="component" value="Unassembled WGS sequence"/>
</dbReference>
<proteinExistence type="inferred from homology"/>
<dbReference type="Gene3D" id="2.40.30.60">
    <property type="entry name" value="RimM"/>
    <property type="match status" value="1"/>
</dbReference>
<comment type="function">
    <text evidence="5">An accessory protein needed during the final step in the assembly of 30S ribosomal subunit, possibly for assembly of the head region. Essential for efficient processing of 16S rRNA. May be needed both before and after RbfA during the maturation of 16S rRNA. It has affinity for free ribosomal 30S subunits but not for 70S ribosomes.</text>
</comment>
<dbReference type="InterPro" id="IPR036976">
    <property type="entry name" value="RimM_N_sf"/>
</dbReference>
<dbReference type="Pfam" id="PF01782">
    <property type="entry name" value="RimM"/>
    <property type="match status" value="1"/>
</dbReference>
<evidence type="ECO:0000256" key="2">
    <source>
        <dbReference type="ARBA" id="ARBA00022517"/>
    </source>
</evidence>
<gene>
    <name evidence="5 9" type="primary">rimM</name>
    <name evidence="9" type="ORF">F7P68_0007045</name>
    <name evidence="8" type="ORF">SN16_05700</name>
</gene>
<comment type="subcellular location">
    <subcellularLocation>
        <location evidence="5">Cytoplasm</location>
    </subcellularLocation>
</comment>
<evidence type="ECO:0000313" key="10">
    <source>
        <dbReference type="Proteomes" id="UP000031546"/>
    </source>
</evidence>
<dbReference type="GO" id="GO:0005840">
    <property type="term" value="C:ribosome"/>
    <property type="evidence" value="ECO:0007669"/>
    <property type="project" value="InterPro"/>
</dbReference>
<dbReference type="RefSeq" id="WP_040105652.1">
    <property type="nucleotide sequence ID" value="NZ_JABEVU030000001.1"/>
</dbReference>
<dbReference type="EMBL" id="JXII01000004">
    <property type="protein sequence ID" value="KIH71053.1"/>
    <property type="molecule type" value="Genomic_DNA"/>
</dbReference>
<comment type="domain">
    <text evidence="5">The PRC barrel domain binds ribosomal protein uS19.</text>
</comment>
<organism evidence="8 10">
    <name type="scientific">Salinicoccus roseus</name>
    <dbReference type="NCBI Taxonomy" id="45670"/>
    <lineage>
        <taxon>Bacteria</taxon>
        <taxon>Bacillati</taxon>
        <taxon>Bacillota</taxon>
        <taxon>Bacilli</taxon>
        <taxon>Bacillales</taxon>
        <taxon>Staphylococcaceae</taxon>
        <taxon>Salinicoccus</taxon>
    </lineage>
</organism>
<evidence type="ECO:0000313" key="11">
    <source>
        <dbReference type="Proteomes" id="UP000527860"/>
    </source>
</evidence>
<dbReference type="GO" id="GO:0005737">
    <property type="term" value="C:cytoplasm"/>
    <property type="evidence" value="ECO:0007669"/>
    <property type="project" value="UniProtKB-SubCell"/>
</dbReference>
<dbReference type="OrthoDB" id="9810331at2"/>
<protein>
    <recommendedName>
        <fullName evidence="5">Ribosome maturation factor RimM</fullName>
    </recommendedName>
</protein>
<dbReference type="Gene3D" id="2.30.30.240">
    <property type="entry name" value="PRC-barrel domain"/>
    <property type="match status" value="1"/>
</dbReference>
<evidence type="ECO:0000256" key="4">
    <source>
        <dbReference type="ARBA" id="ARBA00023186"/>
    </source>
</evidence>
<dbReference type="Proteomes" id="UP000031546">
    <property type="component" value="Unassembled WGS sequence"/>
</dbReference>
<evidence type="ECO:0000313" key="8">
    <source>
        <dbReference type="EMBL" id="KIH71053.1"/>
    </source>
</evidence>
<reference evidence="8 10" key="1">
    <citation type="submission" date="2015-01" db="EMBL/GenBank/DDBJ databases">
        <title>Genome sequences of high lactate-tolerant strain Salinicoccus roseus W12 with industrial interest.</title>
        <authorList>
            <person name="Wang H."/>
            <person name="Yu B."/>
        </authorList>
    </citation>
    <scope>NUCLEOTIDE SEQUENCE [LARGE SCALE GENOMIC DNA]</scope>
    <source>
        <strain evidence="8 10">W12</strain>
    </source>
</reference>
<dbReference type="GeneID" id="77845044"/>
<comment type="similarity">
    <text evidence="5">Belongs to the RimM family.</text>
</comment>
<dbReference type="InterPro" id="IPR009000">
    <property type="entry name" value="Transl_B-barrel_sf"/>
</dbReference>
<dbReference type="GO" id="GO:0043022">
    <property type="term" value="F:ribosome binding"/>
    <property type="evidence" value="ECO:0007669"/>
    <property type="project" value="InterPro"/>
</dbReference>
<evidence type="ECO:0000259" key="6">
    <source>
        <dbReference type="Pfam" id="PF01782"/>
    </source>
</evidence>
<evidence type="ECO:0000256" key="5">
    <source>
        <dbReference type="HAMAP-Rule" id="MF_00014"/>
    </source>
</evidence>
<dbReference type="InterPro" id="IPR011033">
    <property type="entry name" value="PRC_barrel-like_sf"/>
</dbReference>
<sequence>MKISIGRLVNFHGVRGEVKVLSDSDFAESRFSPGSTVEVDGTEYTIESYRTHKNFHMLKFKGIGSINEVEQLKGAEVIQEVDAVEIPLEEGEYHYREIIGLEVKLEDSLEVIGTVEDIFETGANDVWVVKGEKQYMIPYIEDVVKDVDLEQGHIIIHPMEGLLE</sequence>
<keyword evidence="4 5" id="KW-0143">Chaperone</keyword>